<keyword evidence="1" id="KW-0812">Transmembrane</keyword>
<evidence type="ECO:0000313" key="2">
    <source>
        <dbReference type="EMBL" id="RDW78298.1"/>
    </source>
</evidence>
<gene>
    <name evidence="2" type="ORF">BP5796_06150</name>
</gene>
<evidence type="ECO:0000256" key="1">
    <source>
        <dbReference type="SAM" id="Phobius"/>
    </source>
</evidence>
<comment type="caution">
    <text evidence="2">The sequence shown here is derived from an EMBL/GenBank/DDBJ whole genome shotgun (WGS) entry which is preliminary data.</text>
</comment>
<organism evidence="2 3">
    <name type="scientific">Coleophoma crateriformis</name>
    <dbReference type="NCBI Taxonomy" id="565419"/>
    <lineage>
        <taxon>Eukaryota</taxon>
        <taxon>Fungi</taxon>
        <taxon>Dikarya</taxon>
        <taxon>Ascomycota</taxon>
        <taxon>Pezizomycotina</taxon>
        <taxon>Leotiomycetes</taxon>
        <taxon>Helotiales</taxon>
        <taxon>Dermateaceae</taxon>
        <taxon>Coleophoma</taxon>
    </lineage>
</organism>
<keyword evidence="1" id="KW-0472">Membrane</keyword>
<accession>A0A3D8RWC5</accession>
<dbReference type="EMBL" id="PDLN01000008">
    <property type="protein sequence ID" value="RDW78298.1"/>
    <property type="molecule type" value="Genomic_DNA"/>
</dbReference>
<dbReference type="Proteomes" id="UP000256328">
    <property type="component" value="Unassembled WGS sequence"/>
</dbReference>
<reference evidence="2 3" key="1">
    <citation type="journal article" date="2018" name="IMA Fungus">
        <title>IMA Genome-F 9: Draft genome sequence of Annulohypoxylon stygium, Aspergillus mulundensis, Berkeleyomyces basicola (syn. Thielaviopsis basicola), Ceratocystis smalleyi, two Cercospora beticola strains, Coleophoma cylindrospora, Fusarium fracticaudum, Phialophora cf. hyalina, and Morchella septimelata.</title>
        <authorList>
            <person name="Wingfield B.D."/>
            <person name="Bills G.F."/>
            <person name="Dong Y."/>
            <person name="Huang W."/>
            <person name="Nel W.J."/>
            <person name="Swalarsk-Parry B.S."/>
            <person name="Vaghefi N."/>
            <person name="Wilken P.M."/>
            <person name="An Z."/>
            <person name="de Beer Z.W."/>
            <person name="De Vos L."/>
            <person name="Chen L."/>
            <person name="Duong T.A."/>
            <person name="Gao Y."/>
            <person name="Hammerbacher A."/>
            <person name="Kikkert J.R."/>
            <person name="Li Y."/>
            <person name="Li H."/>
            <person name="Li K."/>
            <person name="Li Q."/>
            <person name="Liu X."/>
            <person name="Ma X."/>
            <person name="Naidoo K."/>
            <person name="Pethybridge S.J."/>
            <person name="Sun J."/>
            <person name="Steenkamp E.T."/>
            <person name="van der Nest M.A."/>
            <person name="van Wyk S."/>
            <person name="Wingfield M.J."/>
            <person name="Xiong C."/>
            <person name="Yue Q."/>
            <person name="Zhang X."/>
        </authorList>
    </citation>
    <scope>NUCLEOTIDE SEQUENCE [LARGE SCALE GENOMIC DNA]</scope>
    <source>
        <strain evidence="2 3">BP5796</strain>
    </source>
</reference>
<proteinExistence type="predicted"/>
<name>A0A3D8RWC5_9HELO</name>
<keyword evidence="3" id="KW-1185">Reference proteome</keyword>
<feature type="transmembrane region" description="Helical" evidence="1">
    <location>
        <begin position="12"/>
        <end position="36"/>
    </location>
</feature>
<dbReference type="OrthoDB" id="3476041at2759"/>
<dbReference type="AlphaFoldDB" id="A0A3D8RWC5"/>
<evidence type="ECO:0000313" key="3">
    <source>
        <dbReference type="Proteomes" id="UP000256328"/>
    </source>
</evidence>
<keyword evidence="1" id="KW-1133">Transmembrane helix</keyword>
<protein>
    <submittedName>
        <fullName evidence="2">Uncharacterized protein</fullName>
    </submittedName>
</protein>
<sequence length="210" mass="24011">MTLTTQEYAGSVFVSFLGVIAFLSCVAVGVCVHRLWATRGFYAKDFHRISTEASKLSQATNNIRENVAAHGKLIHITDLDVLEQAEEWDTAIRLALTSWQDIMEPRRVVDIEAAEGNRKDKKMRDEHGRYVIDLMRRKAQEALTKRKELTYPLHKIQLAVNEMSKQASVITAEILYKRSIGNEKSEKDLNRWPAHMERILDTSLAMPRAD</sequence>